<evidence type="ECO:0000259" key="1">
    <source>
        <dbReference type="PROSITE" id="PS50879"/>
    </source>
</evidence>
<dbReference type="Proteomes" id="UP001311915">
    <property type="component" value="Unassembled WGS sequence"/>
</dbReference>
<dbReference type="Pfam" id="PF13456">
    <property type="entry name" value="RVT_3"/>
    <property type="match status" value="1"/>
</dbReference>
<sequence>MADFFWGWRNDKKKYHWASWKNLSFPYSEGGIGVKLMKDVCQAFQFKQWWTFRTRQTLWGEFLKAKYCQRSNPVSKKWDTGDSQAWRLLTRNKHTVEKHMLWKLRSGSSSFWWDNWLGVGPLAQYSNISKRFNNERVADFIENGQWNLTKLNQCAPQNLVQKNLSTQVQLQQEYTDQAVWTLSANGLFSVSSAWNSIRATRVETKINSYTWHKRIPFKCSFLLWRAIWGKLPTNEKLASFGIAPGMCYCCKSPGEDTIEHTFNTGTFAKKVWNYFVVSLGIQTDQLPLRNMIMRWCSKKYGGKQSSMARVKFMVMLDTYKLLQTVFPYITWPLEWRRLCTLIEKCFHDTKITIVQWIRPQNEWVKINTDGSALSNPGRIGAGGIIRNQNGELILAFSTPLGEGTNNQAEVEAAILGLSWCVNLKHKKVILEVDSQLLVDWFKNSTAAPWSLFSQMQQLQHITNQLTQVKCNHTFREVNSVADSLAKHSHKITSSQLYSNIQQLPKLAAAYFQQDLAGMVNFRRRKVKRIKEPP</sequence>
<dbReference type="InterPro" id="IPR044730">
    <property type="entry name" value="RNase_H-like_dom_plant"/>
</dbReference>
<dbReference type="InterPro" id="IPR002156">
    <property type="entry name" value="RNaseH_domain"/>
</dbReference>
<name>A0AAV9LEC3_9SOLN</name>
<dbReference type="GO" id="GO:0003676">
    <property type="term" value="F:nucleic acid binding"/>
    <property type="evidence" value="ECO:0007669"/>
    <property type="project" value="InterPro"/>
</dbReference>
<dbReference type="Gene3D" id="3.30.420.10">
    <property type="entry name" value="Ribonuclease H-like superfamily/Ribonuclease H"/>
    <property type="match status" value="1"/>
</dbReference>
<proteinExistence type="predicted"/>
<dbReference type="InterPro" id="IPR053151">
    <property type="entry name" value="RNase_H-like"/>
</dbReference>
<evidence type="ECO:0000313" key="3">
    <source>
        <dbReference type="Proteomes" id="UP001311915"/>
    </source>
</evidence>
<dbReference type="Pfam" id="PF13966">
    <property type="entry name" value="zf-RVT"/>
    <property type="match status" value="1"/>
</dbReference>
<keyword evidence="3" id="KW-1185">Reference proteome</keyword>
<dbReference type="InterPro" id="IPR036397">
    <property type="entry name" value="RNaseH_sf"/>
</dbReference>
<comment type="caution">
    <text evidence="2">The sequence shown here is derived from an EMBL/GenBank/DDBJ whole genome shotgun (WGS) entry which is preliminary data.</text>
</comment>
<organism evidence="2 3">
    <name type="scientific">Solanum pinnatisectum</name>
    <name type="common">tansyleaf nightshade</name>
    <dbReference type="NCBI Taxonomy" id="50273"/>
    <lineage>
        <taxon>Eukaryota</taxon>
        <taxon>Viridiplantae</taxon>
        <taxon>Streptophyta</taxon>
        <taxon>Embryophyta</taxon>
        <taxon>Tracheophyta</taxon>
        <taxon>Spermatophyta</taxon>
        <taxon>Magnoliopsida</taxon>
        <taxon>eudicotyledons</taxon>
        <taxon>Gunneridae</taxon>
        <taxon>Pentapetalae</taxon>
        <taxon>asterids</taxon>
        <taxon>lamiids</taxon>
        <taxon>Solanales</taxon>
        <taxon>Solanaceae</taxon>
        <taxon>Solanoideae</taxon>
        <taxon>Solaneae</taxon>
        <taxon>Solanum</taxon>
    </lineage>
</organism>
<dbReference type="PROSITE" id="PS50879">
    <property type="entry name" value="RNASE_H_1"/>
    <property type="match status" value="1"/>
</dbReference>
<accession>A0AAV9LEC3</accession>
<feature type="domain" description="RNase H type-1" evidence="1">
    <location>
        <begin position="360"/>
        <end position="490"/>
    </location>
</feature>
<evidence type="ECO:0000313" key="2">
    <source>
        <dbReference type="EMBL" id="KAK4724027.1"/>
    </source>
</evidence>
<dbReference type="SUPFAM" id="SSF53098">
    <property type="entry name" value="Ribonuclease H-like"/>
    <property type="match status" value="1"/>
</dbReference>
<dbReference type="CDD" id="cd06222">
    <property type="entry name" value="RNase_H_like"/>
    <property type="match status" value="1"/>
</dbReference>
<dbReference type="AlphaFoldDB" id="A0AAV9LEC3"/>
<reference evidence="2 3" key="1">
    <citation type="submission" date="2023-10" db="EMBL/GenBank/DDBJ databases">
        <title>Genome-Wide Identification Analysis in wild type Solanum Pinnatisectum Reveals Some Genes Defensing Phytophthora Infestans.</title>
        <authorList>
            <person name="Sun C."/>
        </authorList>
    </citation>
    <scope>NUCLEOTIDE SEQUENCE [LARGE SCALE GENOMIC DNA]</scope>
    <source>
        <strain evidence="2">LQN</strain>
        <tissue evidence="2">Leaf</tissue>
    </source>
</reference>
<dbReference type="GO" id="GO:0004523">
    <property type="term" value="F:RNA-DNA hybrid ribonuclease activity"/>
    <property type="evidence" value="ECO:0007669"/>
    <property type="project" value="InterPro"/>
</dbReference>
<gene>
    <name evidence="2" type="ORF">R3W88_026806</name>
</gene>
<protein>
    <recommendedName>
        <fullName evidence="1">RNase H type-1 domain-containing protein</fullName>
    </recommendedName>
</protein>
<dbReference type="EMBL" id="JAWPEI010000006">
    <property type="protein sequence ID" value="KAK4724027.1"/>
    <property type="molecule type" value="Genomic_DNA"/>
</dbReference>
<dbReference type="PANTHER" id="PTHR47723">
    <property type="entry name" value="OS05G0353850 PROTEIN"/>
    <property type="match status" value="1"/>
</dbReference>
<dbReference type="PANTHER" id="PTHR47723:SF7">
    <property type="entry name" value="RNASE H FAMILY PROTEIN"/>
    <property type="match status" value="1"/>
</dbReference>
<dbReference type="InterPro" id="IPR026960">
    <property type="entry name" value="RVT-Znf"/>
</dbReference>
<dbReference type="InterPro" id="IPR012337">
    <property type="entry name" value="RNaseH-like_sf"/>
</dbReference>